<dbReference type="Proteomes" id="UP000665020">
    <property type="component" value="Chromosome"/>
</dbReference>
<name>A0A8A7KDB2_9FIRM</name>
<dbReference type="Gene3D" id="1.10.8.500">
    <property type="entry name" value="HAMP domain in histidine kinase"/>
    <property type="match status" value="1"/>
</dbReference>
<dbReference type="PROSITE" id="PS50111">
    <property type="entry name" value="CHEMOTAXIS_TRANSDUC_2"/>
    <property type="match status" value="1"/>
</dbReference>
<keyword evidence="5" id="KW-0472">Membrane</keyword>
<dbReference type="EMBL" id="CP046640">
    <property type="protein sequence ID" value="QTL99250.1"/>
    <property type="molecule type" value="Genomic_DNA"/>
</dbReference>
<dbReference type="SUPFAM" id="SSF58104">
    <property type="entry name" value="Methyl-accepting chemotaxis protein (MCP) signaling domain"/>
    <property type="match status" value="1"/>
</dbReference>
<keyword evidence="4" id="KW-0175">Coiled coil</keyword>
<dbReference type="KEGG" id="ifn:GM661_15445"/>
<evidence type="ECO:0000313" key="8">
    <source>
        <dbReference type="EMBL" id="QTL99250.1"/>
    </source>
</evidence>
<reference evidence="8" key="1">
    <citation type="submission" date="2019-12" db="EMBL/GenBank/DDBJ databases">
        <authorList>
            <person name="zhang j."/>
            <person name="sun C.M."/>
        </authorList>
    </citation>
    <scope>NUCLEOTIDE SEQUENCE</scope>
    <source>
        <strain evidence="8">NS-1</strain>
    </source>
</reference>
<dbReference type="GO" id="GO:0007165">
    <property type="term" value="P:signal transduction"/>
    <property type="evidence" value="ECO:0007669"/>
    <property type="project" value="UniProtKB-KW"/>
</dbReference>
<protein>
    <submittedName>
        <fullName evidence="8">HAMP domain-containing protein</fullName>
    </submittedName>
</protein>
<gene>
    <name evidence="8" type="ORF">GM661_15445</name>
</gene>
<keyword evidence="5" id="KW-1133">Transmembrane helix</keyword>
<proteinExistence type="inferred from homology"/>
<dbReference type="PROSITE" id="PS50885">
    <property type="entry name" value="HAMP"/>
    <property type="match status" value="1"/>
</dbReference>
<evidence type="ECO:0000256" key="5">
    <source>
        <dbReference type="SAM" id="Phobius"/>
    </source>
</evidence>
<dbReference type="GO" id="GO:0016020">
    <property type="term" value="C:membrane"/>
    <property type="evidence" value="ECO:0007669"/>
    <property type="project" value="InterPro"/>
</dbReference>
<evidence type="ECO:0000256" key="4">
    <source>
        <dbReference type="SAM" id="Coils"/>
    </source>
</evidence>
<evidence type="ECO:0000259" key="6">
    <source>
        <dbReference type="PROSITE" id="PS50111"/>
    </source>
</evidence>
<keyword evidence="5" id="KW-0812">Transmembrane</keyword>
<dbReference type="AlphaFoldDB" id="A0A8A7KDB2"/>
<dbReference type="PANTHER" id="PTHR32089:SF112">
    <property type="entry name" value="LYSOZYME-LIKE PROTEIN-RELATED"/>
    <property type="match status" value="1"/>
</dbReference>
<feature type="coiled-coil region" evidence="4">
    <location>
        <begin position="563"/>
        <end position="590"/>
    </location>
</feature>
<dbReference type="InterPro" id="IPR003660">
    <property type="entry name" value="HAMP_dom"/>
</dbReference>
<feature type="transmembrane region" description="Helical" evidence="5">
    <location>
        <begin position="29"/>
        <end position="49"/>
    </location>
</feature>
<sequence length="712" mass="79345">MKRKKDIFEGVNLKLIKKINRDIKISTKLIISLLLLCIIPLSIVGYYTYNHSKSTIKDKAGNFSSELINQMAINFDTKLGHIEKLSSSIITNNDLMEVLSIANEDEDVSQRLKNQQVIKDTFNSIAFTDEDIDSILIYRFNNRDTGIGTLNTGSLKGVLGNNLEETEVFKEVMEKDGTPVWIKISNPNNQKIDYFLLLRSIKHFSLRTGTKEIGVLIFALRTNYADNIVSNIKMDQELSMYLFNNDKEILYQNVFSPEQDENEELAGDLSKKSILNGEVLLERQGANIFSAEDKRYFTFQGQLLASEKLRNGWVLTTAIPLSSLTEEIDDLKIDFMILMLISILLCVLLSVLISLSVSRPLKTIVNVMQRTKKGDLTAKSPIEGNNEFGILSIAFNDMIDNIKVLIEKTRNTGKDVRESTAVVKDVSMETISSTQQVSSAIEEIANGAAEQSQEAQNSIAAMNQLADRINTASQKIAVIVNTTNKVKEEGENASLTIKELNQKTEETVKVSTLIKEDIENLNNNIEEIVSIISVINEIAEQINLLSLNASIEAARAGENGRGFAVVAQEVRKLAEEANEATNNIEGIIKNIFSKTRNTVQEVNKADQIFKEQQSSVHDTENAFNNILAAQERILENINFITKVIGEVTEDKEKTVKQINEMAAIAEESAASTEEVSAISQEQSNLAEKLADLAIKLEETVDSLNGVLDEFII</sequence>
<evidence type="ECO:0000313" key="9">
    <source>
        <dbReference type="Proteomes" id="UP000665020"/>
    </source>
</evidence>
<comment type="similarity">
    <text evidence="2">Belongs to the methyl-accepting chemotaxis (MCP) protein family.</text>
</comment>
<evidence type="ECO:0000259" key="7">
    <source>
        <dbReference type="PROSITE" id="PS50885"/>
    </source>
</evidence>
<dbReference type="Pfam" id="PF00015">
    <property type="entry name" value="MCPsignal"/>
    <property type="match status" value="1"/>
</dbReference>
<dbReference type="InterPro" id="IPR004089">
    <property type="entry name" value="MCPsignal_dom"/>
</dbReference>
<dbReference type="PANTHER" id="PTHR32089">
    <property type="entry name" value="METHYL-ACCEPTING CHEMOTAXIS PROTEIN MCPB"/>
    <property type="match status" value="1"/>
</dbReference>
<dbReference type="Gene3D" id="1.10.287.950">
    <property type="entry name" value="Methyl-accepting chemotaxis protein"/>
    <property type="match status" value="1"/>
</dbReference>
<dbReference type="SMART" id="SM00283">
    <property type="entry name" value="MA"/>
    <property type="match status" value="1"/>
</dbReference>
<keyword evidence="1 3" id="KW-0807">Transducer</keyword>
<feature type="transmembrane region" description="Helical" evidence="5">
    <location>
        <begin position="335"/>
        <end position="355"/>
    </location>
</feature>
<evidence type="ECO:0000256" key="1">
    <source>
        <dbReference type="ARBA" id="ARBA00023224"/>
    </source>
</evidence>
<accession>A0A8A7KDB2</accession>
<evidence type="ECO:0000256" key="2">
    <source>
        <dbReference type="ARBA" id="ARBA00029447"/>
    </source>
</evidence>
<feature type="domain" description="Methyl-accepting transducer" evidence="6">
    <location>
        <begin position="426"/>
        <end position="683"/>
    </location>
</feature>
<dbReference type="Pfam" id="PF00672">
    <property type="entry name" value="HAMP"/>
    <property type="match status" value="1"/>
</dbReference>
<keyword evidence="9" id="KW-1185">Reference proteome</keyword>
<dbReference type="SMART" id="SM00304">
    <property type="entry name" value="HAMP"/>
    <property type="match status" value="1"/>
</dbReference>
<dbReference type="CDD" id="cd06225">
    <property type="entry name" value="HAMP"/>
    <property type="match status" value="1"/>
</dbReference>
<evidence type="ECO:0000256" key="3">
    <source>
        <dbReference type="PROSITE-ProRule" id="PRU00284"/>
    </source>
</evidence>
<organism evidence="8 9">
    <name type="scientific">Iocasia fonsfrigidae</name>
    <dbReference type="NCBI Taxonomy" id="2682810"/>
    <lineage>
        <taxon>Bacteria</taxon>
        <taxon>Bacillati</taxon>
        <taxon>Bacillota</taxon>
        <taxon>Clostridia</taxon>
        <taxon>Halanaerobiales</taxon>
        <taxon>Halanaerobiaceae</taxon>
        <taxon>Iocasia</taxon>
    </lineage>
</organism>
<dbReference type="RefSeq" id="WP_230867642.1">
    <property type="nucleotide sequence ID" value="NZ_CP046640.1"/>
</dbReference>
<feature type="domain" description="HAMP" evidence="7">
    <location>
        <begin position="355"/>
        <end position="407"/>
    </location>
</feature>